<keyword evidence="2" id="KW-1185">Reference proteome</keyword>
<evidence type="ECO:0000313" key="1">
    <source>
        <dbReference type="EMBL" id="KAK1394178.1"/>
    </source>
</evidence>
<protein>
    <submittedName>
        <fullName evidence="1">Uncharacterized protein</fullName>
    </submittedName>
</protein>
<reference evidence="1" key="1">
    <citation type="submission" date="2023-02" db="EMBL/GenBank/DDBJ databases">
        <title>Genome of toxic invasive species Heracleum sosnowskyi carries increased number of genes despite the absence of recent whole-genome duplications.</title>
        <authorList>
            <person name="Schelkunov M."/>
            <person name="Shtratnikova V."/>
            <person name="Makarenko M."/>
            <person name="Klepikova A."/>
            <person name="Omelchenko D."/>
            <person name="Novikova G."/>
            <person name="Obukhova E."/>
            <person name="Bogdanov V."/>
            <person name="Penin A."/>
            <person name="Logacheva M."/>
        </authorList>
    </citation>
    <scope>NUCLEOTIDE SEQUENCE</scope>
    <source>
        <strain evidence="1">Hsosn_3</strain>
        <tissue evidence="1">Leaf</tissue>
    </source>
</reference>
<dbReference type="Proteomes" id="UP001237642">
    <property type="component" value="Unassembled WGS sequence"/>
</dbReference>
<accession>A0AAD8IZI2</accession>
<evidence type="ECO:0000313" key="2">
    <source>
        <dbReference type="Proteomes" id="UP001237642"/>
    </source>
</evidence>
<reference evidence="1" key="2">
    <citation type="submission" date="2023-05" db="EMBL/GenBank/DDBJ databases">
        <authorList>
            <person name="Schelkunov M.I."/>
        </authorList>
    </citation>
    <scope>NUCLEOTIDE SEQUENCE</scope>
    <source>
        <strain evidence="1">Hsosn_3</strain>
        <tissue evidence="1">Leaf</tissue>
    </source>
</reference>
<dbReference type="EMBL" id="JAUIZM010000003">
    <property type="protein sequence ID" value="KAK1394178.1"/>
    <property type="molecule type" value="Genomic_DNA"/>
</dbReference>
<proteinExistence type="predicted"/>
<gene>
    <name evidence="1" type="ORF">POM88_013234</name>
</gene>
<name>A0AAD8IZI2_9APIA</name>
<dbReference type="AlphaFoldDB" id="A0AAD8IZI2"/>
<sequence>MTGSILQEVLQELGLKDIVVEEISCWKYLLIFKNGKERECFEFGTIKKWVYDMRKVSVIKDDLEGKVTSYEKQESLEVKDDNLSNISRVSDSFAKAPKVPLDEGRIDTCDDLNKRDSKGRSKNKVDLVWDYTNSLDNGDNIFQVGELSTNGSSQASLCKLLGKVQIKGPGRPKKRRNRKNPFEVGKCKLWLRRKKDIITHKAIHDFQVSSRQREIKEVELEALKIMETASHIGLTCNKGEEDTLRIIKEQLKKVKV</sequence>
<comment type="caution">
    <text evidence="1">The sequence shown here is derived from an EMBL/GenBank/DDBJ whole genome shotgun (WGS) entry which is preliminary data.</text>
</comment>
<organism evidence="1 2">
    <name type="scientific">Heracleum sosnowskyi</name>
    <dbReference type="NCBI Taxonomy" id="360622"/>
    <lineage>
        <taxon>Eukaryota</taxon>
        <taxon>Viridiplantae</taxon>
        <taxon>Streptophyta</taxon>
        <taxon>Embryophyta</taxon>
        <taxon>Tracheophyta</taxon>
        <taxon>Spermatophyta</taxon>
        <taxon>Magnoliopsida</taxon>
        <taxon>eudicotyledons</taxon>
        <taxon>Gunneridae</taxon>
        <taxon>Pentapetalae</taxon>
        <taxon>asterids</taxon>
        <taxon>campanulids</taxon>
        <taxon>Apiales</taxon>
        <taxon>Apiaceae</taxon>
        <taxon>Apioideae</taxon>
        <taxon>apioid superclade</taxon>
        <taxon>Tordylieae</taxon>
        <taxon>Tordyliinae</taxon>
        <taxon>Heracleum</taxon>
    </lineage>
</organism>